<evidence type="ECO:0000256" key="1">
    <source>
        <dbReference type="SAM" id="SignalP"/>
    </source>
</evidence>
<feature type="chain" id="PRO_5040971816" evidence="1">
    <location>
        <begin position="27"/>
        <end position="315"/>
    </location>
</feature>
<sequence>MEVFKRAGAWLVLAVSLASGQQSIRAQLVENPHQSESYVPDFSMSSYDDILSGSSNMSIIYNPDPLFGLGCLFGKKMWCKGERVCLDPIGLLECAVDAISPIKLDDIAHNMAKAVKDFANDPISTIIDFAEDTLNDAVHDVVNCYTGLAKKQPSCKQMATFQSCINTGINVLSVAVPAAKSLTAARLTKVNKGLKRIKKVADSTAAQCAAGCPGKVCSPPEGTRTYTAPAGCSCRQLKFQLDSHSGVTPAVCSDSIMTTDGAVKVQFKFTGCYVGVGGPSDGYEGCDAAVASSVFQSGGMFVRCKDQYGEEGKTS</sequence>
<keyword evidence="3" id="KW-1185">Reference proteome</keyword>
<proteinExistence type="predicted"/>
<dbReference type="AlphaFoldDB" id="A0A9W6TSC0"/>
<dbReference type="EMBL" id="BSXW01000334">
    <property type="protein sequence ID" value="GMF19092.1"/>
    <property type="molecule type" value="Genomic_DNA"/>
</dbReference>
<evidence type="ECO:0000313" key="2">
    <source>
        <dbReference type="EMBL" id="GMF19092.1"/>
    </source>
</evidence>
<comment type="caution">
    <text evidence="2">The sequence shown here is derived from an EMBL/GenBank/DDBJ whole genome shotgun (WGS) entry which is preliminary data.</text>
</comment>
<dbReference type="Proteomes" id="UP001165083">
    <property type="component" value="Unassembled WGS sequence"/>
</dbReference>
<dbReference type="OrthoDB" id="89814at2759"/>
<reference evidence="2" key="1">
    <citation type="submission" date="2023-04" db="EMBL/GenBank/DDBJ databases">
        <title>Phytophthora lilii NBRC 32176.</title>
        <authorList>
            <person name="Ichikawa N."/>
            <person name="Sato H."/>
            <person name="Tonouchi N."/>
        </authorList>
    </citation>
    <scope>NUCLEOTIDE SEQUENCE</scope>
    <source>
        <strain evidence="2">NBRC 32176</strain>
    </source>
</reference>
<name>A0A9W6TSC0_9STRA</name>
<organism evidence="2 3">
    <name type="scientific">Phytophthora lilii</name>
    <dbReference type="NCBI Taxonomy" id="2077276"/>
    <lineage>
        <taxon>Eukaryota</taxon>
        <taxon>Sar</taxon>
        <taxon>Stramenopiles</taxon>
        <taxon>Oomycota</taxon>
        <taxon>Peronosporomycetes</taxon>
        <taxon>Peronosporales</taxon>
        <taxon>Peronosporaceae</taxon>
        <taxon>Phytophthora</taxon>
    </lineage>
</organism>
<keyword evidence="1" id="KW-0732">Signal</keyword>
<feature type="signal peptide" evidence="1">
    <location>
        <begin position="1"/>
        <end position="26"/>
    </location>
</feature>
<protein>
    <submittedName>
        <fullName evidence="2">Unnamed protein product</fullName>
    </submittedName>
</protein>
<accession>A0A9W6TSC0</accession>
<gene>
    <name evidence="2" type="ORF">Plil01_000724200</name>
</gene>
<evidence type="ECO:0000313" key="3">
    <source>
        <dbReference type="Proteomes" id="UP001165083"/>
    </source>
</evidence>